<dbReference type="Proteomes" id="UP000622547">
    <property type="component" value="Unassembled WGS sequence"/>
</dbReference>
<name>A0A8J3U940_9ACTN</name>
<organism evidence="2 3">
    <name type="scientific">Planotetraspora phitsanulokensis</name>
    <dbReference type="NCBI Taxonomy" id="575192"/>
    <lineage>
        <taxon>Bacteria</taxon>
        <taxon>Bacillati</taxon>
        <taxon>Actinomycetota</taxon>
        <taxon>Actinomycetes</taxon>
        <taxon>Streptosporangiales</taxon>
        <taxon>Streptosporangiaceae</taxon>
        <taxon>Planotetraspora</taxon>
    </lineage>
</organism>
<dbReference type="EMBL" id="BOOP01000025">
    <property type="protein sequence ID" value="GII40331.1"/>
    <property type="molecule type" value="Genomic_DNA"/>
</dbReference>
<keyword evidence="3" id="KW-1185">Reference proteome</keyword>
<evidence type="ECO:0000259" key="1">
    <source>
        <dbReference type="PROSITE" id="PS51674"/>
    </source>
</evidence>
<gene>
    <name evidence="2" type="ORF">Pph01_53340</name>
</gene>
<evidence type="ECO:0000313" key="3">
    <source>
        <dbReference type="Proteomes" id="UP000622547"/>
    </source>
</evidence>
<dbReference type="PROSITE" id="PS51674">
    <property type="entry name" value="4FE4S_WBL"/>
    <property type="match status" value="1"/>
</dbReference>
<dbReference type="AlphaFoldDB" id="A0A8J3U940"/>
<reference evidence="2 3" key="1">
    <citation type="submission" date="2021-01" db="EMBL/GenBank/DDBJ databases">
        <title>Whole genome shotgun sequence of Planotetraspora phitsanulokensis NBRC 104273.</title>
        <authorList>
            <person name="Komaki H."/>
            <person name="Tamura T."/>
        </authorList>
    </citation>
    <scope>NUCLEOTIDE SEQUENCE [LARGE SCALE GENOMIC DNA]</scope>
    <source>
        <strain evidence="2 3">NBRC 104273</strain>
    </source>
</reference>
<comment type="caution">
    <text evidence="2">The sequence shown here is derived from an EMBL/GenBank/DDBJ whole genome shotgun (WGS) entry which is preliminary data.</text>
</comment>
<feature type="domain" description="4Fe-4S Wbl-type" evidence="1">
    <location>
        <begin position="34"/>
        <end position="100"/>
    </location>
</feature>
<dbReference type="InterPro" id="IPR034768">
    <property type="entry name" value="4FE4S_WBL"/>
</dbReference>
<dbReference type="RefSeq" id="WP_204075873.1">
    <property type="nucleotide sequence ID" value="NZ_BAABHI010000026.1"/>
</dbReference>
<evidence type="ECO:0000313" key="2">
    <source>
        <dbReference type="EMBL" id="GII40331.1"/>
    </source>
</evidence>
<proteinExistence type="predicted"/>
<accession>A0A8J3U940</accession>
<dbReference type="Pfam" id="PF02467">
    <property type="entry name" value="Whib"/>
    <property type="match status" value="1"/>
</dbReference>
<protein>
    <recommendedName>
        <fullName evidence="1">4Fe-4S Wbl-type domain-containing protein</fullName>
    </recommendedName>
</protein>
<sequence>MSAPAVRLPDLHPALRLLDSVTDGISVQLAEGALCGADPELHTGPDAFTDEPADDRAAREQVAKEVCAECPVWALCLARSLRIRPESGVWAGFTAAEIGELADRFPQNTAVA</sequence>